<dbReference type="RefSeq" id="WP_173284146.1">
    <property type="nucleotide sequence ID" value="NZ_CP054020.1"/>
</dbReference>
<dbReference type="KEGG" id="txa:HQN79_02635"/>
<keyword evidence="2" id="KW-1185">Reference proteome</keyword>
<accession>A0A7D4TF53</accession>
<evidence type="ECO:0000313" key="1">
    <source>
        <dbReference type="EMBL" id="QKI88548.1"/>
    </source>
</evidence>
<proteinExistence type="predicted"/>
<sequence length="325" mass="35679">MLFVVVIAIIAGLWLSSKQGTIIGNFKNKAIEKDFIEIRAAKQRLLQFALLTPELYYGVDVSAGTNGVKPPLGPGYFPCPDNADGTGGDGIADWVDGCSAGGGGMMLSGVLPRLAYDPVNPAAPVKPFFAFAEEGRYLYYVDKRYVFPSRDYGDDPLTPINETGLYVPLTPIKIEDPIDPDNAGVGVGALSLNGADGFIAVVIDLGSDGVASDFYVDGTDFRYPADPVSGLNKVMDTDDPRTDKLVAISYEQDWLQLFARRICRENAKYTNDYDNYIDNDGDGNTDPVYTGYDGTKNVDIWKLEPSWFYWEESPKGWYEWSSICP</sequence>
<organism evidence="1 2">
    <name type="scientific">Thiomicrorhabdus xiamenensis</name>
    <dbReference type="NCBI Taxonomy" id="2739063"/>
    <lineage>
        <taxon>Bacteria</taxon>
        <taxon>Pseudomonadati</taxon>
        <taxon>Pseudomonadota</taxon>
        <taxon>Gammaproteobacteria</taxon>
        <taxon>Thiotrichales</taxon>
        <taxon>Piscirickettsiaceae</taxon>
        <taxon>Thiomicrorhabdus</taxon>
    </lineage>
</organism>
<protein>
    <submittedName>
        <fullName evidence="1">Uncharacterized protein</fullName>
    </submittedName>
</protein>
<dbReference type="EMBL" id="CP054020">
    <property type="protein sequence ID" value="QKI88548.1"/>
    <property type="molecule type" value="Genomic_DNA"/>
</dbReference>
<evidence type="ECO:0000313" key="2">
    <source>
        <dbReference type="Proteomes" id="UP000504724"/>
    </source>
</evidence>
<reference evidence="1 2" key="1">
    <citation type="submission" date="2020-05" db="EMBL/GenBank/DDBJ databases">
        <title>Thiomicrorhabdus sediminis sp.nov. and Thiomicrorhabdus xiamenensis sp.nov., novel sulfur-oxidizing bacteria isolated from coastal sediment.</title>
        <authorList>
            <person name="Liu X."/>
        </authorList>
    </citation>
    <scope>NUCLEOTIDE SEQUENCE [LARGE SCALE GENOMIC DNA]</scope>
    <source>
        <strain evidence="1 2">G2</strain>
    </source>
</reference>
<name>A0A7D4TF53_9GAMM</name>
<dbReference type="AlphaFoldDB" id="A0A7D4TF53"/>
<gene>
    <name evidence="1" type="ORF">HQN79_02635</name>
</gene>
<dbReference type="Proteomes" id="UP000504724">
    <property type="component" value="Chromosome"/>
</dbReference>